<proteinExistence type="predicted"/>
<keyword evidence="5" id="KW-0812">Transmembrane</keyword>
<dbReference type="InterPro" id="IPR018060">
    <property type="entry name" value="HTH_AraC"/>
</dbReference>
<keyword evidence="3" id="KW-0804">Transcription</keyword>
<feature type="transmembrane region" description="Helical" evidence="5">
    <location>
        <begin position="304"/>
        <end position="323"/>
    </location>
</feature>
<dbReference type="InterPro" id="IPR020449">
    <property type="entry name" value="Tscrpt_reg_AraC-type_HTH"/>
</dbReference>
<gene>
    <name evidence="7" type="ORF">Q5741_15760</name>
</gene>
<evidence type="ECO:0000259" key="6">
    <source>
        <dbReference type="PROSITE" id="PS01124"/>
    </source>
</evidence>
<keyword evidence="4" id="KW-0175">Coiled coil</keyword>
<dbReference type="PANTHER" id="PTHR43280">
    <property type="entry name" value="ARAC-FAMILY TRANSCRIPTIONAL REGULATOR"/>
    <property type="match status" value="1"/>
</dbReference>
<evidence type="ECO:0000313" key="7">
    <source>
        <dbReference type="EMBL" id="MDO7907868.1"/>
    </source>
</evidence>
<organism evidence="7 8">
    <name type="scientific">Paenibacillus lacisoli</name>
    <dbReference type="NCBI Taxonomy" id="3064525"/>
    <lineage>
        <taxon>Bacteria</taxon>
        <taxon>Bacillati</taxon>
        <taxon>Bacillota</taxon>
        <taxon>Bacilli</taxon>
        <taxon>Bacillales</taxon>
        <taxon>Paenibacillaceae</taxon>
        <taxon>Paenibacillus</taxon>
    </lineage>
</organism>
<dbReference type="PROSITE" id="PS00041">
    <property type="entry name" value="HTH_ARAC_FAMILY_1"/>
    <property type="match status" value="1"/>
</dbReference>
<feature type="domain" description="HTH araC/xylS-type" evidence="6">
    <location>
        <begin position="641"/>
        <end position="740"/>
    </location>
</feature>
<evidence type="ECO:0000256" key="5">
    <source>
        <dbReference type="SAM" id="Phobius"/>
    </source>
</evidence>
<dbReference type="SUPFAM" id="SSF46689">
    <property type="entry name" value="Homeodomain-like"/>
    <property type="match status" value="1"/>
</dbReference>
<reference evidence="7 8" key="1">
    <citation type="submission" date="2023-07" db="EMBL/GenBank/DDBJ databases">
        <title>Paenibacillus sp. JX-17 nov. isolated from soil.</title>
        <authorList>
            <person name="Wan Y."/>
            <person name="Liu B."/>
        </authorList>
    </citation>
    <scope>NUCLEOTIDE SEQUENCE [LARGE SCALE GENOMIC DNA]</scope>
    <source>
        <strain evidence="7 8">JX-17</strain>
    </source>
</reference>
<keyword evidence="1" id="KW-0805">Transcription regulation</keyword>
<evidence type="ECO:0000256" key="3">
    <source>
        <dbReference type="ARBA" id="ARBA00023163"/>
    </source>
</evidence>
<dbReference type="Gene3D" id="1.10.10.60">
    <property type="entry name" value="Homeodomain-like"/>
    <property type="match status" value="2"/>
</dbReference>
<keyword evidence="5" id="KW-1133">Transmembrane helix</keyword>
<feature type="transmembrane region" description="Helical" evidence="5">
    <location>
        <begin position="12"/>
        <end position="38"/>
    </location>
</feature>
<keyword evidence="8" id="KW-1185">Reference proteome</keyword>
<name>A0ABT9CH08_9BACL</name>
<dbReference type="PANTHER" id="PTHR43280:SF2">
    <property type="entry name" value="HTH-TYPE TRANSCRIPTIONAL REGULATOR EXSA"/>
    <property type="match status" value="1"/>
</dbReference>
<evidence type="ECO:0000313" key="8">
    <source>
        <dbReference type="Proteomes" id="UP001240171"/>
    </source>
</evidence>
<dbReference type="PROSITE" id="PS01124">
    <property type="entry name" value="HTH_ARAC_FAMILY_2"/>
    <property type="match status" value="1"/>
</dbReference>
<protein>
    <submittedName>
        <fullName evidence="7">AraC family transcriptional regulator</fullName>
    </submittedName>
</protein>
<keyword evidence="2" id="KW-0238">DNA-binding</keyword>
<dbReference type="PRINTS" id="PR00032">
    <property type="entry name" value="HTHARAC"/>
</dbReference>
<comment type="caution">
    <text evidence="7">The sequence shown here is derived from an EMBL/GenBank/DDBJ whole genome shotgun (WGS) entry which is preliminary data.</text>
</comment>
<evidence type="ECO:0000256" key="1">
    <source>
        <dbReference type="ARBA" id="ARBA00023015"/>
    </source>
</evidence>
<keyword evidence="5" id="KW-0472">Membrane</keyword>
<evidence type="ECO:0000256" key="2">
    <source>
        <dbReference type="ARBA" id="ARBA00023125"/>
    </source>
</evidence>
<dbReference type="RefSeq" id="WP_305025086.1">
    <property type="nucleotide sequence ID" value="NZ_JAUQTB010000010.1"/>
</dbReference>
<dbReference type="EMBL" id="JAUQTB010000010">
    <property type="protein sequence ID" value="MDO7907868.1"/>
    <property type="molecule type" value="Genomic_DNA"/>
</dbReference>
<sequence>MKNFNVRTKSRLYSRLLTSLTLSIVLTLLVSTLLYYIYYSRTAQEEAFQSNHANLTLTSKEVMNMTSIAQSLSFQIYRNSILTKLLFYAEPNVYDVTAAMSEMNNYLSSMPYIESVYVYNPKSGKFYIASSRGQSGTYRENELADQDILHILDHYGDYKPFTPIPRSYAIDEDPGSSISAYTYLCYDAIGWNRTINSAVIVNVSSAWINQEMAQQTSSPGQSYILDDAGRVLSASDLKEAELPASEQQLISSRIKDRSSDYFTADFLGSRSLISFTAPDELKWQYIRITPYESVTKNAAAIRNAMMWLAGAILLVGLIVSWLLSRILYTPIGQIVSQMNNLETQQRNGMFTIRQNALRKLVLGSWPLHSRDQLEQLEQHGVQFDFQHDYRLVLLRIDEYEMLRTRKGRDLLPYKFAIMNIATEVCSATYRVECVDLDGDSVLVILGVDHAEEQNNAELIETLLRQIMEACREYLKLGLSLTYSPVVRQPELLHSLFRQVQQASLHRLYYGHGSIIDAAEITKFESKGYAYPVDLEKRLVDAMMSGHAEEAKLHFAAVVESARDHAFPVIQLALSRLNMTVRSAADTLRRRNSLSAETREIFPALDSIETFAELEAAFSRLLDNIQEQLDEKRNAKQEQWVRRIDDYIASSYTDPDLCLNRIADELGMSPVYVSRLYKQHTMHTIMDVILEARMRKACELLLNTNESVATIAESTGFTSSSYFHRMFKRTFGITPAEYRRAEVNEA</sequence>
<dbReference type="Pfam" id="PF12833">
    <property type="entry name" value="HTH_18"/>
    <property type="match status" value="1"/>
</dbReference>
<dbReference type="Proteomes" id="UP001240171">
    <property type="component" value="Unassembled WGS sequence"/>
</dbReference>
<accession>A0ABT9CH08</accession>
<evidence type="ECO:0000256" key="4">
    <source>
        <dbReference type="SAM" id="Coils"/>
    </source>
</evidence>
<dbReference type="SMART" id="SM00342">
    <property type="entry name" value="HTH_ARAC"/>
    <property type="match status" value="1"/>
</dbReference>
<dbReference type="InterPro" id="IPR009057">
    <property type="entry name" value="Homeodomain-like_sf"/>
</dbReference>
<dbReference type="InterPro" id="IPR018062">
    <property type="entry name" value="HTH_AraC-typ_CS"/>
</dbReference>
<feature type="coiled-coil region" evidence="4">
    <location>
        <begin position="610"/>
        <end position="637"/>
    </location>
</feature>